<evidence type="ECO:0000256" key="5">
    <source>
        <dbReference type="ARBA" id="ARBA00023065"/>
    </source>
</evidence>
<dbReference type="RefSeq" id="WP_015263779.1">
    <property type="nucleotide sequence ID" value="NC_019903.1"/>
</dbReference>
<keyword evidence="7 9" id="KW-0139">CF(1)</keyword>
<evidence type="ECO:0000256" key="2">
    <source>
        <dbReference type="ARBA" id="ARBA00005712"/>
    </source>
</evidence>
<keyword evidence="5 9" id="KW-0406">Ion transport</keyword>
<reference evidence="14" key="1">
    <citation type="submission" date="2012-02" db="EMBL/GenBank/DDBJ databases">
        <title>Complete sequence of Desulfitobacterium dichloroeliminans LMG P-21439.</title>
        <authorList>
            <person name="Lucas S."/>
            <person name="Han J."/>
            <person name="Lapidus A."/>
            <person name="Cheng J.-F."/>
            <person name="Goodwin L."/>
            <person name="Pitluck S."/>
            <person name="Peters L."/>
            <person name="Ovchinnikova G."/>
            <person name="Teshima H."/>
            <person name="Detter J.C."/>
            <person name="Han C."/>
            <person name="Tapia R."/>
            <person name="Land M."/>
            <person name="Hauser L."/>
            <person name="Kyrpides N."/>
            <person name="Ivanova N."/>
            <person name="Pagani I."/>
            <person name="Kruse T."/>
            <person name="de Vos W.M."/>
            <person name="Boon N."/>
            <person name="Smidt H."/>
            <person name="Woyke T."/>
        </authorList>
    </citation>
    <scope>NUCLEOTIDE SEQUENCE [LARGE SCALE GENOMIC DNA]</scope>
    <source>
        <strain evidence="14">LMG P-21439 / DCA1</strain>
    </source>
</reference>
<accession>L0FCZ1</accession>
<dbReference type="SUPFAM" id="SSF51344">
    <property type="entry name" value="Epsilon subunit of F1F0-ATP synthase N-terminal domain"/>
    <property type="match status" value="1"/>
</dbReference>
<evidence type="ECO:0000256" key="1">
    <source>
        <dbReference type="ARBA" id="ARBA00004202"/>
    </source>
</evidence>
<dbReference type="SUPFAM" id="SSF46604">
    <property type="entry name" value="Epsilon subunit of F1F0-ATP synthase C-terminal domain"/>
    <property type="match status" value="1"/>
</dbReference>
<keyword evidence="4 9" id="KW-1003">Cell membrane</keyword>
<evidence type="ECO:0000256" key="7">
    <source>
        <dbReference type="ARBA" id="ARBA00023196"/>
    </source>
</evidence>
<dbReference type="GO" id="GO:0005886">
    <property type="term" value="C:plasma membrane"/>
    <property type="evidence" value="ECO:0007669"/>
    <property type="project" value="UniProtKB-SubCell"/>
</dbReference>
<dbReference type="InterPro" id="IPR020546">
    <property type="entry name" value="ATP_synth_F1_dsu/esu_N"/>
</dbReference>
<comment type="subcellular location">
    <subcellularLocation>
        <location evidence="1 9">Cell membrane</location>
        <topology evidence="1 9">Peripheral membrane protein</topology>
    </subcellularLocation>
</comment>
<dbReference type="GO" id="GO:0046933">
    <property type="term" value="F:proton-transporting ATP synthase activity, rotational mechanism"/>
    <property type="evidence" value="ECO:0007669"/>
    <property type="project" value="UniProtKB-UniRule"/>
</dbReference>
<evidence type="ECO:0000256" key="8">
    <source>
        <dbReference type="ARBA" id="ARBA00023310"/>
    </source>
</evidence>
<dbReference type="AlphaFoldDB" id="L0FCZ1"/>
<evidence type="ECO:0000256" key="9">
    <source>
        <dbReference type="HAMAP-Rule" id="MF_00530"/>
    </source>
</evidence>
<dbReference type="HOGENOM" id="CLU_084338_2_0_9"/>
<evidence type="ECO:0000313" key="14">
    <source>
        <dbReference type="Proteomes" id="UP000010797"/>
    </source>
</evidence>
<evidence type="ECO:0000259" key="12">
    <source>
        <dbReference type="Pfam" id="PF02823"/>
    </source>
</evidence>
<keyword evidence="8 9" id="KW-0066">ATP synthesis</keyword>
<dbReference type="PANTHER" id="PTHR13822:SF10">
    <property type="entry name" value="ATP SYNTHASE EPSILON CHAIN, CHLOROPLASTIC"/>
    <property type="match status" value="1"/>
</dbReference>
<comment type="similarity">
    <text evidence="2 9 10">Belongs to the ATPase epsilon chain family.</text>
</comment>
<evidence type="ECO:0000259" key="11">
    <source>
        <dbReference type="Pfam" id="PF00401"/>
    </source>
</evidence>
<organism evidence="13 14">
    <name type="scientific">Desulfitobacterium dichloroeliminans (strain LMG P-21439 / DCA1)</name>
    <dbReference type="NCBI Taxonomy" id="871963"/>
    <lineage>
        <taxon>Bacteria</taxon>
        <taxon>Bacillati</taxon>
        <taxon>Bacillota</taxon>
        <taxon>Clostridia</taxon>
        <taxon>Eubacteriales</taxon>
        <taxon>Desulfitobacteriaceae</taxon>
        <taxon>Desulfitobacterium</taxon>
    </lineage>
</organism>
<protein>
    <recommendedName>
        <fullName evidence="9">ATP synthase epsilon chain</fullName>
    </recommendedName>
    <alternativeName>
        <fullName evidence="9">ATP synthase F1 sector epsilon subunit</fullName>
    </alternativeName>
    <alternativeName>
        <fullName evidence="9">F-ATPase epsilon subunit</fullName>
    </alternativeName>
</protein>
<dbReference type="InterPro" id="IPR036794">
    <property type="entry name" value="ATP_F1_dsu/esu_C_sf"/>
</dbReference>
<dbReference type="HAMAP" id="MF_00530">
    <property type="entry name" value="ATP_synth_epsil_bac"/>
    <property type="match status" value="1"/>
</dbReference>
<proteinExistence type="inferred from homology"/>
<evidence type="ECO:0000256" key="4">
    <source>
        <dbReference type="ARBA" id="ARBA00022475"/>
    </source>
</evidence>
<dbReference type="Pfam" id="PF00401">
    <property type="entry name" value="ATP-synt_DE"/>
    <property type="match status" value="1"/>
</dbReference>
<keyword evidence="14" id="KW-1185">Reference proteome</keyword>
<dbReference type="Gene3D" id="1.20.5.440">
    <property type="entry name" value="ATP synthase delta/epsilon subunit, C-terminal domain"/>
    <property type="match status" value="1"/>
</dbReference>
<evidence type="ECO:0000313" key="13">
    <source>
        <dbReference type="EMBL" id="AGA70823.1"/>
    </source>
</evidence>
<dbReference type="Pfam" id="PF02823">
    <property type="entry name" value="ATP-synt_DE_N"/>
    <property type="match status" value="1"/>
</dbReference>
<keyword evidence="3 9" id="KW-0813">Transport</keyword>
<dbReference type="InterPro" id="IPR001469">
    <property type="entry name" value="ATP_synth_F1_dsu/esu"/>
</dbReference>
<keyword evidence="6 9" id="KW-0472">Membrane</keyword>
<dbReference type="GO" id="GO:0005524">
    <property type="term" value="F:ATP binding"/>
    <property type="evidence" value="ECO:0007669"/>
    <property type="project" value="UniProtKB-UniRule"/>
</dbReference>
<dbReference type="GO" id="GO:0045259">
    <property type="term" value="C:proton-transporting ATP synthase complex"/>
    <property type="evidence" value="ECO:0007669"/>
    <property type="project" value="UniProtKB-KW"/>
</dbReference>
<dbReference type="eggNOG" id="COG0355">
    <property type="taxonomic scope" value="Bacteria"/>
</dbReference>
<comment type="function">
    <text evidence="9">Produces ATP from ADP in the presence of a proton gradient across the membrane.</text>
</comment>
<evidence type="ECO:0000256" key="3">
    <source>
        <dbReference type="ARBA" id="ARBA00022448"/>
    </source>
</evidence>
<dbReference type="Proteomes" id="UP000010797">
    <property type="component" value="Chromosome"/>
</dbReference>
<dbReference type="OrthoDB" id="9804110at2"/>
<dbReference type="NCBIfam" id="TIGR01216">
    <property type="entry name" value="ATP_synt_epsi"/>
    <property type="match status" value="1"/>
</dbReference>
<dbReference type="InterPro" id="IPR020547">
    <property type="entry name" value="ATP_synth_F1_esu_C"/>
</dbReference>
<dbReference type="PANTHER" id="PTHR13822">
    <property type="entry name" value="ATP SYNTHASE DELTA/EPSILON CHAIN"/>
    <property type="match status" value="1"/>
</dbReference>
<dbReference type="InterPro" id="IPR036771">
    <property type="entry name" value="ATPsynth_dsu/esu_N"/>
</dbReference>
<dbReference type="KEGG" id="ddl:Desdi_3437"/>
<evidence type="ECO:0000256" key="10">
    <source>
        <dbReference type="RuleBase" id="RU003656"/>
    </source>
</evidence>
<feature type="domain" description="ATP synthase epsilon subunit C-terminal" evidence="11">
    <location>
        <begin position="87"/>
        <end position="132"/>
    </location>
</feature>
<gene>
    <name evidence="9" type="primary">atpC</name>
    <name evidence="13" type="ordered locus">Desdi_3437</name>
</gene>
<dbReference type="STRING" id="871963.Desdi_3437"/>
<evidence type="ECO:0000256" key="6">
    <source>
        <dbReference type="ARBA" id="ARBA00023136"/>
    </source>
</evidence>
<name>L0FCZ1_DESDL</name>
<dbReference type="NCBIfam" id="NF001846">
    <property type="entry name" value="PRK00571.1-3"/>
    <property type="match status" value="1"/>
</dbReference>
<keyword evidence="9" id="KW-0375">Hydrogen ion transport</keyword>
<dbReference type="CDD" id="cd12152">
    <property type="entry name" value="F1-ATPase_delta"/>
    <property type="match status" value="1"/>
</dbReference>
<dbReference type="Gene3D" id="2.60.15.10">
    <property type="entry name" value="F0F1 ATP synthase delta/epsilon subunit, N-terminal"/>
    <property type="match status" value="1"/>
</dbReference>
<dbReference type="NCBIfam" id="NF009980">
    <property type="entry name" value="PRK13446.1"/>
    <property type="match status" value="1"/>
</dbReference>
<sequence length="133" mass="14168">MAGTFTLRVVSPEGNVLKEEAEFVVLPGETGEVGILPNHAPLITALGIGVIRYTVNSKVEKIATSGGFVEVSDNKVTVLADTAEPGDKIDLERAIAAKERAETRLAHRTDGIDSRRAELALLRAVARIHAAQD</sequence>
<dbReference type="EMBL" id="CP003344">
    <property type="protein sequence ID" value="AGA70823.1"/>
    <property type="molecule type" value="Genomic_DNA"/>
</dbReference>
<feature type="domain" description="ATP synthase F1 complex delta/epsilon subunit N-terminal" evidence="12">
    <location>
        <begin position="5"/>
        <end position="83"/>
    </location>
</feature>
<comment type="subunit">
    <text evidence="9 10">F-type ATPases have 2 components, CF(1) - the catalytic core - and CF(0) - the membrane proton channel. CF(1) has five subunits: alpha(3), beta(3), gamma(1), delta(1), epsilon(1). CF(0) has three main subunits: a, b and c.</text>
</comment>